<proteinExistence type="predicted"/>
<gene>
    <name evidence="1" type="ORF">METZ01_LOCUS26957</name>
</gene>
<accession>A0A381Q8Z6</accession>
<evidence type="ECO:0000313" key="1">
    <source>
        <dbReference type="EMBL" id="SUZ74103.1"/>
    </source>
</evidence>
<sequence>VKTHQYGGQFIPPAMPMQAIPAASETTFPWKLTTILPGSTSSTAK</sequence>
<protein>
    <submittedName>
        <fullName evidence="1">Uncharacterized protein</fullName>
    </submittedName>
</protein>
<reference evidence="1" key="1">
    <citation type="submission" date="2018-05" db="EMBL/GenBank/DDBJ databases">
        <authorList>
            <person name="Lanie J.A."/>
            <person name="Ng W.-L."/>
            <person name="Kazmierczak K.M."/>
            <person name="Andrzejewski T.M."/>
            <person name="Davidsen T.M."/>
            <person name="Wayne K.J."/>
            <person name="Tettelin H."/>
            <person name="Glass J.I."/>
            <person name="Rusch D."/>
            <person name="Podicherti R."/>
            <person name="Tsui H.-C.T."/>
            <person name="Winkler M.E."/>
        </authorList>
    </citation>
    <scope>NUCLEOTIDE SEQUENCE</scope>
</reference>
<organism evidence="1">
    <name type="scientific">marine metagenome</name>
    <dbReference type="NCBI Taxonomy" id="408172"/>
    <lineage>
        <taxon>unclassified sequences</taxon>
        <taxon>metagenomes</taxon>
        <taxon>ecological metagenomes</taxon>
    </lineage>
</organism>
<feature type="non-terminal residue" evidence="1">
    <location>
        <position position="1"/>
    </location>
</feature>
<name>A0A381Q8Z6_9ZZZZ</name>
<dbReference type="AlphaFoldDB" id="A0A381Q8Z6"/>
<dbReference type="EMBL" id="UINC01001200">
    <property type="protein sequence ID" value="SUZ74103.1"/>
    <property type="molecule type" value="Genomic_DNA"/>
</dbReference>